<dbReference type="Pfam" id="PF13505">
    <property type="entry name" value="OMP_b-brl"/>
    <property type="match status" value="1"/>
</dbReference>
<reference evidence="4 5" key="1">
    <citation type="submission" date="2018-08" db="EMBL/GenBank/DDBJ databases">
        <title>Genome analysis of the thermophilic bacterium of the candidate phylum Aminicenantes from deep subsurface aquifer revealed its physiology and ecological role.</title>
        <authorList>
            <person name="Kadnikov V.V."/>
            <person name="Mardanov A.V."/>
            <person name="Beletsky A.V."/>
            <person name="Karnachuk O.V."/>
            <person name="Ravin N.V."/>
        </authorList>
    </citation>
    <scope>NUCLEOTIDE SEQUENCE [LARGE SCALE GENOMIC DNA]</scope>
    <source>
        <strain evidence="4">BY38</strain>
    </source>
</reference>
<comment type="caution">
    <text evidence="4">The sequence shown here is derived from an EMBL/GenBank/DDBJ whole genome shotgun (WGS) entry which is preliminary data.</text>
</comment>
<gene>
    <name evidence="4" type="ORF">OP8BY_0363</name>
</gene>
<name>A0A3E2BL46_9BACT</name>
<proteinExistence type="predicted"/>
<protein>
    <recommendedName>
        <fullName evidence="3">Outer membrane protein beta-barrel domain-containing protein</fullName>
    </recommendedName>
</protein>
<evidence type="ECO:0000256" key="1">
    <source>
        <dbReference type="ARBA" id="ARBA00022729"/>
    </source>
</evidence>
<sequence length="179" mass="19990">MKKLLVLTFIGLMVLALTASAQPEGKKWELGIGFDYSSVKSSGSTEAFDILAIPLRLGYYLWKGLEVEPELFLMKVEDSDMGYLFNLNGVYNFKTAGSFRPFLLAGVGITNGVKIGYLMEADSEFNGFVFNAGAGLKYLVGNSAAIRFEYRYLHNRLKDMDITENFNSHQFLIGVSVFF</sequence>
<evidence type="ECO:0000256" key="2">
    <source>
        <dbReference type="SAM" id="SignalP"/>
    </source>
</evidence>
<evidence type="ECO:0000259" key="3">
    <source>
        <dbReference type="Pfam" id="PF13505"/>
    </source>
</evidence>
<dbReference type="InterPro" id="IPR027385">
    <property type="entry name" value="Beta-barrel_OMP"/>
</dbReference>
<feature type="chain" id="PRO_5017786431" description="Outer membrane protein beta-barrel domain-containing protein" evidence="2">
    <location>
        <begin position="22"/>
        <end position="179"/>
    </location>
</feature>
<dbReference type="SUPFAM" id="SSF56925">
    <property type="entry name" value="OMPA-like"/>
    <property type="match status" value="1"/>
</dbReference>
<dbReference type="Proteomes" id="UP000257323">
    <property type="component" value="Unassembled WGS sequence"/>
</dbReference>
<evidence type="ECO:0000313" key="4">
    <source>
        <dbReference type="EMBL" id="RFT15473.1"/>
    </source>
</evidence>
<feature type="signal peptide" evidence="2">
    <location>
        <begin position="1"/>
        <end position="21"/>
    </location>
</feature>
<keyword evidence="1 2" id="KW-0732">Signal</keyword>
<dbReference type="Gene3D" id="2.40.160.20">
    <property type="match status" value="1"/>
</dbReference>
<dbReference type="EMBL" id="QUAH01000009">
    <property type="protein sequence ID" value="RFT15473.1"/>
    <property type="molecule type" value="Genomic_DNA"/>
</dbReference>
<evidence type="ECO:0000313" key="5">
    <source>
        <dbReference type="Proteomes" id="UP000257323"/>
    </source>
</evidence>
<accession>A0A3E2BL46</accession>
<organism evidence="4 5">
    <name type="scientific">Candidatus Saccharicenans subterraneus</name>
    <dbReference type="NCBI Taxonomy" id="2508984"/>
    <lineage>
        <taxon>Bacteria</taxon>
        <taxon>Candidatus Aminicenantota</taxon>
        <taxon>Candidatus Aminicenantia</taxon>
        <taxon>Candidatus Aminicenantales</taxon>
        <taxon>Candidatus Saccharicenantaceae</taxon>
        <taxon>Candidatus Saccharicenans</taxon>
    </lineage>
</organism>
<feature type="domain" description="Outer membrane protein beta-barrel" evidence="3">
    <location>
        <begin position="9"/>
        <end position="179"/>
    </location>
</feature>
<dbReference type="AlphaFoldDB" id="A0A3E2BL46"/>
<dbReference type="InterPro" id="IPR011250">
    <property type="entry name" value="OMP/PagP_B-barrel"/>
</dbReference>